<organism evidence="8 9">
    <name type="scientific">Methylomonas koyamae</name>
    <dbReference type="NCBI Taxonomy" id="702114"/>
    <lineage>
        <taxon>Bacteria</taxon>
        <taxon>Pseudomonadati</taxon>
        <taxon>Pseudomonadota</taxon>
        <taxon>Gammaproteobacteria</taxon>
        <taxon>Methylococcales</taxon>
        <taxon>Methylococcaceae</taxon>
        <taxon>Methylomonas</taxon>
    </lineage>
</organism>
<evidence type="ECO:0000256" key="5">
    <source>
        <dbReference type="ARBA" id="ARBA00023136"/>
    </source>
</evidence>
<feature type="domain" description="EamA" evidence="7">
    <location>
        <begin position="155"/>
        <end position="285"/>
    </location>
</feature>
<dbReference type="Proteomes" id="UP000077857">
    <property type="component" value="Unassembled WGS sequence"/>
</dbReference>
<dbReference type="Pfam" id="PF00892">
    <property type="entry name" value="EamA"/>
    <property type="match status" value="2"/>
</dbReference>
<comment type="caution">
    <text evidence="8">The sequence shown here is derived from an EMBL/GenBank/DDBJ whole genome shotgun (WGS) entry which is preliminary data.</text>
</comment>
<dbReference type="EMBL" id="LUUJ01000045">
    <property type="protein sequence ID" value="OAI19779.1"/>
    <property type="molecule type" value="Genomic_DNA"/>
</dbReference>
<feature type="transmembrane region" description="Helical" evidence="6">
    <location>
        <begin position="154"/>
        <end position="173"/>
    </location>
</feature>
<comment type="subcellular location">
    <subcellularLocation>
        <location evidence="1">Membrane</location>
        <topology evidence="1">Multi-pass membrane protein</topology>
    </subcellularLocation>
</comment>
<evidence type="ECO:0000313" key="8">
    <source>
        <dbReference type="EMBL" id="OAI19779.1"/>
    </source>
</evidence>
<feature type="transmembrane region" description="Helical" evidence="6">
    <location>
        <begin position="74"/>
        <end position="94"/>
    </location>
</feature>
<feature type="transmembrane region" description="Helical" evidence="6">
    <location>
        <begin position="217"/>
        <end position="236"/>
    </location>
</feature>
<dbReference type="PANTHER" id="PTHR32322">
    <property type="entry name" value="INNER MEMBRANE TRANSPORTER"/>
    <property type="match status" value="1"/>
</dbReference>
<reference evidence="8 9" key="1">
    <citation type="submission" date="2016-03" db="EMBL/GenBank/DDBJ databases">
        <authorList>
            <person name="Ploux O."/>
        </authorList>
    </citation>
    <scope>NUCLEOTIDE SEQUENCE [LARGE SCALE GENOMIC DNA]</scope>
    <source>
        <strain evidence="8 9">R-45378</strain>
    </source>
</reference>
<feature type="transmembrane region" description="Helical" evidence="6">
    <location>
        <begin position="185"/>
        <end position="205"/>
    </location>
</feature>
<feature type="transmembrane region" description="Helical" evidence="6">
    <location>
        <begin position="12"/>
        <end position="35"/>
    </location>
</feature>
<comment type="similarity">
    <text evidence="2">Belongs to the EamA transporter family.</text>
</comment>
<keyword evidence="4 6" id="KW-1133">Transmembrane helix</keyword>
<accession>A0A177NRD4</accession>
<evidence type="ECO:0000259" key="7">
    <source>
        <dbReference type="Pfam" id="PF00892"/>
    </source>
</evidence>
<evidence type="ECO:0000256" key="1">
    <source>
        <dbReference type="ARBA" id="ARBA00004141"/>
    </source>
</evidence>
<feature type="transmembrane region" description="Helical" evidence="6">
    <location>
        <begin position="129"/>
        <end position="148"/>
    </location>
</feature>
<dbReference type="RefSeq" id="WP_064039389.1">
    <property type="nucleotide sequence ID" value="NZ_LUUJ01000045.1"/>
</dbReference>
<dbReference type="OrthoDB" id="9784288at2"/>
<sequence>MTAKHGTPRERQGAAFGMLGILGFSLTLPATRLAVADLDPVFVGLGRALVAAALAATMLWWAKAPRPSRRQWGRLALTAAGVVIGYPLLSTLAMRTAAAGHASVVVGLAPLATALFAAWLAGERPGPRYWLATLIGSATIVGFCGFSAGGTPNGADLLLLAAVAAVGLGYAEGARLAREMGAWQTISWALLLSAPLLIPIVWQAAPPAWSAVGWRSLAGFGYVSVVSMYLAFCAWYKGLAIGGIARIGQLQLVQPFFSLAGAALVLGETISPSQIVAAAIVLLCVATGRRSVAAPAPRRPDNG</sequence>
<proteinExistence type="inferred from homology"/>
<dbReference type="GO" id="GO:0016020">
    <property type="term" value="C:membrane"/>
    <property type="evidence" value="ECO:0007669"/>
    <property type="project" value="UniProtKB-SubCell"/>
</dbReference>
<feature type="domain" description="EamA" evidence="7">
    <location>
        <begin position="13"/>
        <end position="141"/>
    </location>
</feature>
<dbReference type="InterPro" id="IPR050638">
    <property type="entry name" value="AA-Vitamin_Transporters"/>
</dbReference>
<dbReference type="InterPro" id="IPR037185">
    <property type="entry name" value="EmrE-like"/>
</dbReference>
<dbReference type="AlphaFoldDB" id="A0A177NRD4"/>
<evidence type="ECO:0000256" key="4">
    <source>
        <dbReference type="ARBA" id="ARBA00022989"/>
    </source>
</evidence>
<evidence type="ECO:0000313" key="9">
    <source>
        <dbReference type="Proteomes" id="UP000077857"/>
    </source>
</evidence>
<keyword evidence="3 6" id="KW-0812">Transmembrane</keyword>
<dbReference type="PANTHER" id="PTHR32322:SF2">
    <property type="entry name" value="EAMA DOMAIN-CONTAINING PROTEIN"/>
    <property type="match status" value="1"/>
</dbReference>
<name>A0A177NRD4_9GAMM</name>
<dbReference type="SUPFAM" id="SSF103481">
    <property type="entry name" value="Multidrug resistance efflux transporter EmrE"/>
    <property type="match status" value="2"/>
</dbReference>
<feature type="transmembrane region" description="Helical" evidence="6">
    <location>
        <begin position="41"/>
        <end position="62"/>
    </location>
</feature>
<dbReference type="InterPro" id="IPR000620">
    <property type="entry name" value="EamA_dom"/>
</dbReference>
<evidence type="ECO:0000256" key="6">
    <source>
        <dbReference type="SAM" id="Phobius"/>
    </source>
</evidence>
<evidence type="ECO:0000256" key="3">
    <source>
        <dbReference type="ARBA" id="ARBA00022692"/>
    </source>
</evidence>
<evidence type="ECO:0000256" key="2">
    <source>
        <dbReference type="ARBA" id="ARBA00007362"/>
    </source>
</evidence>
<gene>
    <name evidence="8" type="ORF">A1507_06345</name>
</gene>
<protein>
    <recommendedName>
        <fullName evidence="7">EamA domain-containing protein</fullName>
    </recommendedName>
</protein>
<feature type="transmembrane region" description="Helical" evidence="6">
    <location>
        <begin position="100"/>
        <end position="122"/>
    </location>
</feature>
<keyword evidence="5 6" id="KW-0472">Membrane</keyword>